<name>A0A195BRZ6_9HYME</name>
<accession>A0A195BRZ6</accession>
<keyword evidence="3" id="KW-1185">Reference proteome</keyword>
<feature type="transmembrane region" description="Helical" evidence="1">
    <location>
        <begin position="525"/>
        <end position="547"/>
    </location>
</feature>
<feature type="transmembrane region" description="Helical" evidence="1">
    <location>
        <begin position="584"/>
        <end position="607"/>
    </location>
</feature>
<feature type="transmembrane region" description="Helical" evidence="1">
    <location>
        <begin position="156"/>
        <end position="185"/>
    </location>
</feature>
<reference evidence="2 3" key="1">
    <citation type="submission" date="2015-09" db="EMBL/GenBank/DDBJ databases">
        <title>Atta colombica WGS genome.</title>
        <authorList>
            <person name="Nygaard S."/>
            <person name="Hu H."/>
            <person name="Boomsma J."/>
            <person name="Zhang G."/>
        </authorList>
    </citation>
    <scope>NUCLEOTIDE SEQUENCE [LARGE SCALE GENOMIC DNA]</scope>
    <source>
        <strain evidence="2">Treedump-2</strain>
        <tissue evidence="2">Whole body</tissue>
    </source>
</reference>
<evidence type="ECO:0000256" key="1">
    <source>
        <dbReference type="SAM" id="Phobius"/>
    </source>
</evidence>
<feature type="transmembrane region" description="Helical" evidence="1">
    <location>
        <begin position="376"/>
        <end position="399"/>
    </location>
</feature>
<dbReference type="PANTHER" id="PTHR11360:SF93">
    <property type="entry name" value="MONOCARBOXYLATE TRANSPORTER 7-LIKE PROTEIN"/>
    <property type="match status" value="1"/>
</dbReference>
<dbReference type="PANTHER" id="PTHR11360">
    <property type="entry name" value="MONOCARBOXYLATE TRANSPORTER"/>
    <property type="match status" value="1"/>
</dbReference>
<dbReference type="InterPro" id="IPR036259">
    <property type="entry name" value="MFS_trans_sf"/>
</dbReference>
<dbReference type="EMBL" id="KQ976419">
    <property type="protein sequence ID" value="KYM89284.1"/>
    <property type="molecule type" value="Genomic_DNA"/>
</dbReference>
<dbReference type="STRING" id="520822.A0A195BRZ6"/>
<proteinExistence type="predicted"/>
<dbReference type="Proteomes" id="UP000078540">
    <property type="component" value="Unassembled WGS sequence"/>
</dbReference>
<feature type="transmembrane region" description="Helical" evidence="1">
    <location>
        <begin position="647"/>
        <end position="668"/>
    </location>
</feature>
<keyword evidence="1" id="KW-0812">Transmembrane</keyword>
<keyword evidence="1" id="KW-0472">Membrane</keyword>
<dbReference type="InterPro" id="IPR050327">
    <property type="entry name" value="Proton-linked_MCT"/>
</dbReference>
<feature type="transmembrane region" description="Helical" evidence="1">
    <location>
        <begin position="619"/>
        <end position="641"/>
    </location>
</feature>
<organism evidence="2 3">
    <name type="scientific">Atta colombica</name>
    <dbReference type="NCBI Taxonomy" id="520822"/>
    <lineage>
        <taxon>Eukaryota</taxon>
        <taxon>Metazoa</taxon>
        <taxon>Ecdysozoa</taxon>
        <taxon>Arthropoda</taxon>
        <taxon>Hexapoda</taxon>
        <taxon>Insecta</taxon>
        <taxon>Pterygota</taxon>
        <taxon>Neoptera</taxon>
        <taxon>Endopterygota</taxon>
        <taxon>Hymenoptera</taxon>
        <taxon>Apocrita</taxon>
        <taxon>Aculeata</taxon>
        <taxon>Formicoidea</taxon>
        <taxon>Formicidae</taxon>
        <taxon>Myrmicinae</taxon>
        <taxon>Atta</taxon>
    </lineage>
</organism>
<evidence type="ECO:0000313" key="3">
    <source>
        <dbReference type="Proteomes" id="UP000078540"/>
    </source>
</evidence>
<feature type="transmembrane region" description="Helical" evidence="1">
    <location>
        <begin position="559"/>
        <end position="578"/>
    </location>
</feature>
<evidence type="ECO:0000313" key="2">
    <source>
        <dbReference type="EMBL" id="KYM89284.1"/>
    </source>
</evidence>
<dbReference type="AlphaFoldDB" id="A0A195BRZ6"/>
<gene>
    <name evidence="2" type="ORF">ALC53_02360</name>
</gene>
<keyword evidence="1" id="KW-1133">Transmembrane helix</keyword>
<dbReference type="SUPFAM" id="SSF103473">
    <property type="entry name" value="MFS general substrate transporter"/>
    <property type="match status" value="1"/>
</dbReference>
<feature type="transmembrane region" description="Helical" evidence="1">
    <location>
        <begin position="261"/>
        <end position="281"/>
    </location>
</feature>
<feature type="transmembrane region" description="Helical" evidence="1">
    <location>
        <begin position="449"/>
        <end position="468"/>
    </location>
</feature>
<feature type="transmembrane region" description="Helical" evidence="1">
    <location>
        <begin position="287"/>
        <end position="309"/>
    </location>
</feature>
<sequence length="786" mass="86291">MGWTTASVRGGWSTPGGCRNSAMSFGGSVPSLHPTGSIRSLRSQHSMQAPPETPRRCIHCHPVHVPNTPNNYMQHPMQYYTPTHCMEGQNGTYTPHRGSSYHGDTRLRYMDDETIGGNTNWVLGDLRSLHRCVPALRRTGIDVAGMRAHFYPEGGWGWLVCAAGFLALLLTTGMQLAFGLLHLYAARHLGEIHLMDIELMLHFAERYRTLCRFTCSFERQRQACSELKINVSVWAGALSAAISRGSAPLVVGACRRGNTRLTAVIGGLVLALASLFTSFAVQMHQVLLSYGLVLGTGAGLVRETASLVLGNYFRKRREFVEMVVQAGTGVGIVLFSVVYKEAVGYGAQKLGRQNRRQLIRRFLRDDRNRSCTFRKLGWRPGLQSVTGALSLAFFLGLIYRSASLYHPQRRAILHLKNQRSKVKEKKSSTKIPRQPLVDLSPLGSRPVRMLMLAAGAAGFGLYTPAFYITGPISIIDIRRASLPGVIVRVIMVIHIARSFQRSLNEKYHFQALQGYQDGLEASALVLLQTFLGLAAALGCAALGVVIVRPSAQCLVSRQYLCQAALIGVAVAQVALGSVQGYHGLVLASALYGASLGGTLYSLKMLALERLRARHFARSWALVQAAEALPILLGVPLTGYMNASSPRVGYYACTLSSLCGAALLFLVGWGRQPASPVLPGPRLSSLGIVPPLPPCACPPPPRPRLPKSQSLHVPLDVEDGMREREFVERVHHDHHHPIVDHYCHPQFHTPLRPSKSVPEGLGHQDPYRTRPRRHRDITVIEQITTSV</sequence>
<dbReference type="Gene3D" id="1.20.1250.20">
    <property type="entry name" value="MFS general substrate transporter like domains"/>
    <property type="match status" value="1"/>
</dbReference>
<protein>
    <submittedName>
        <fullName evidence="2">Monocarboxylate transporter 14</fullName>
    </submittedName>
</protein>